<accession>Q01S05</accession>
<protein>
    <submittedName>
        <fullName evidence="2">Uncharacterized protein</fullName>
    </submittedName>
</protein>
<proteinExistence type="predicted"/>
<evidence type="ECO:0000313" key="2">
    <source>
        <dbReference type="EMBL" id="ABJ87565.1"/>
    </source>
</evidence>
<dbReference type="InParanoid" id="Q01S05"/>
<dbReference type="STRING" id="234267.Acid_6643"/>
<dbReference type="KEGG" id="sus:Acid_6643"/>
<dbReference type="SUPFAM" id="SSF48452">
    <property type="entry name" value="TPR-like"/>
    <property type="match status" value="1"/>
</dbReference>
<dbReference type="InterPro" id="IPR011990">
    <property type="entry name" value="TPR-like_helical_dom_sf"/>
</dbReference>
<dbReference type="eggNOG" id="COG3063">
    <property type="taxonomic scope" value="Bacteria"/>
</dbReference>
<feature type="region of interest" description="Disordered" evidence="1">
    <location>
        <begin position="1"/>
        <end position="35"/>
    </location>
</feature>
<sequence length="133" mass="14913" precursor="true">MLALSSLFAQDPQLKKRGETTPPPQVLDKDGLPPEENKSIAVKEYAFNPLQAQKEIRTGNYYFKKGAYRAAAGRFEEATKWNDGEPEAWLRLGEAEEKLKDPKAAAKAYAKYLGLASDAKNADEIRKKLEKLK</sequence>
<dbReference type="Pfam" id="PF13432">
    <property type="entry name" value="TPR_16"/>
    <property type="match status" value="1"/>
</dbReference>
<reference evidence="2" key="1">
    <citation type="submission" date="2006-10" db="EMBL/GenBank/DDBJ databases">
        <title>Complete sequence of Solibacter usitatus Ellin6076.</title>
        <authorList>
            <consortium name="US DOE Joint Genome Institute"/>
            <person name="Copeland A."/>
            <person name="Lucas S."/>
            <person name="Lapidus A."/>
            <person name="Barry K."/>
            <person name="Detter J.C."/>
            <person name="Glavina del Rio T."/>
            <person name="Hammon N."/>
            <person name="Israni S."/>
            <person name="Dalin E."/>
            <person name="Tice H."/>
            <person name="Pitluck S."/>
            <person name="Thompson L.S."/>
            <person name="Brettin T."/>
            <person name="Bruce D."/>
            <person name="Han C."/>
            <person name="Tapia R."/>
            <person name="Gilna P."/>
            <person name="Schmutz J."/>
            <person name="Larimer F."/>
            <person name="Land M."/>
            <person name="Hauser L."/>
            <person name="Kyrpides N."/>
            <person name="Mikhailova N."/>
            <person name="Janssen P.H."/>
            <person name="Kuske C.R."/>
            <person name="Richardson P."/>
        </authorList>
    </citation>
    <scope>NUCLEOTIDE SEQUENCE</scope>
    <source>
        <strain evidence="2">Ellin6076</strain>
    </source>
</reference>
<dbReference type="EMBL" id="CP000473">
    <property type="protein sequence ID" value="ABJ87565.1"/>
    <property type="molecule type" value="Genomic_DNA"/>
</dbReference>
<gene>
    <name evidence="2" type="ordered locus">Acid_6643</name>
</gene>
<dbReference type="Gene3D" id="1.25.40.10">
    <property type="entry name" value="Tetratricopeptide repeat domain"/>
    <property type="match status" value="1"/>
</dbReference>
<dbReference type="AlphaFoldDB" id="Q01S05"/>
<name>Q01S05_SOLUE</name>
<evidence type="ECO:0000256" key="1">
    <source>
        <dbReference type="SAM" id="MobiDB-lite"/>
    </source>
</evidence>
<dbReference type="HOGENOM" id="CLU_1905388_0_0_0"/>
<organism evidence="2">
    <name type="scientific">Solibacter usitatus (strain Ellin6076)</name>
    <dbReference type="NCBI Taxonomy" id="234267"/>
    <lineage>
        <taxon>Bacteria</taxon>
        <taxon>Pseudomonadati</taxon>
        <taxon>Acidobacteriota</taxon>
        <taxon>Terriglobia</taxon>
        <taxon>Bryobacterales</taxon>
        <taxon>Solibacteraceae</taxon>
        <taxon>Candidatus Solibacter</taxon>
    </lineage>
</organism>